<dbReference type="Pfam" id="PF00528">
    <property type="entry name" value="BPD_transp_1"/>
    <property type="match status" value="1"/>
</dbReference>
<evidence type="ECO:0000256" key="8">
    <source>
        <dbReference type="SAM" id="MobiDB-lite"/>
    </source>
</evidence>
<feature type="transmembrane region" description="Helical" evidence="7">
    <location>
        <begin position="197"/>
        <end position="218"/>
    </location>
</feature>
<dbReference type="RefSeq" id="WP_054019460.1">
    <property type="nucleotide sequence ID" value="NZ_BBYR01000022.1"/>
</dbReference>
<evidence type="ECO:0000256" key="6">
    <source>
        <dbReference type="ARBA" id="ARBA00023136"/>
    </source>
</evidence>
<proteinExistence type="inferred from homology"/>
<dbReference type="GO" id="GO:0005886">
    <property type="term" value="C:plasma membrane"/>
    <property type="evidence" value="ECO:0007669"/>
    <property type="project" value="UniProtKB-SubCell"/>
</dbReference>
<keyword evidence="6 7" id="KW-0472">Membrane</keyword>
<keyword evidence="4 7" id="KW-0812">Transmembrane</keyword>
<evidence type="ECO:0000256" key="5">
    <source>
        <dbReference type="ARBA" id="ARBA00022989"/>
    </source>
</evidence>
<protein>
    <submittedName>
        <fullName evidence="10">Dipeptide transport system permease protein DppC</fullName>
    </submittedName>
</protein>
<dbReference type="SUPFAM" id="SSF161098">
    <property type="entry name" value="MetI-like"/>
    <property type="match status" value="1"/>
</dbReference>
<dbReference type="PROSITE" id="PS50928">
    <property type="entry name" value="ABC_TM1"/>
    <property type="match status" value="1"/>
</dbReference>
<evidence type="ECO:0000313" key="11">
    <source>
        <dbReference type="Proteomes" id="UP000037660"/>
    </source>
</evidence>
<feature type="domain" description="ABC transmembrane type-1" evidence="9">
    <location>
        <begin position="105"/>
        <end position="293"/>
    </location>
</feature>
<dbReference type="Proteomes" id="UP000037660">
    <property type="component" value="Unassembled WGS sequence"/>
</dbReference>
<sequence length="308" mass="32295">MTALARKEPMNPAPPAPAEAPAGAASAPAPSLFTELRRTLRSWPVVAALLILCSVVLMAVFASQLSAIDPLEMDPASRLAMPSAEHPLGTDAFGRDVASRVMHGARVSLVVGLGTALATIAIGLFIGVIAGYFDFAGGIIMRLMDGIMAIPAILLAITLVSVSGAGLLTVMVAIAVPEIPRVVRMVRAVILSARSESYVEAAISLGTPLPTLLLRHLVPNTIAPLIVQGTYIFASAILMEAILSFLGAGVPPERPSWGNVMADGRMYFQMISGLILYPGIVLSLTVLSVNILGDAMRDALDPRMVRKL</sequence>
<dbReference type="GO" id="GO:0055085">
    <property type="term" value="P:transmembrane transport"/>
    <property type="evidence" value="ECO:0007669"/>
    <property type="project" value="InterPro"/>
</dbReference>
<dbReference type="Gene3D" id="1.10.3720.10">
    <property type="entry name" value="MetI-like"/>
    <property type="match status" value="1"/>
</dbReference>
<keyword evidence="11" id="KW-1185">Reference proteome</keyword>
<accession>A0A0K8NYE2</accession>
<reference evidence="11" key="1">
    <citation type="submission" date="2015-07" db="EMBL/GenBank/DDBJ databases">
        <title>Discovery of a poly(ethylene terephthalate assimilation.</title>
        <authorList>
            <person name="Yoshida S."/>
            <person name="Hiraga K."/>
            <person name="Takehana T."/>
            <person name="Taniguchi I."/>
            <person name="Yamaji H."/>
            <person name="Maeda Y."/>
            <person name="Toyohara K."/>
            <person name="Miyamoto K."/>
            <person name="Kimura Y."/>
            <person name="Oda K."/>
        </authorList>
    </citation>
    <scope>NUCLEOTIDE SEQUENCE [LARGE SCALE GENOMIC DNA]</scope>
    <source>
        <strain evidence="11">NBRC 110686 / TISTR 2288 / 201-F6</strain>
    </source>
</reference>
<feature type="transmembrane region" description="Helical" evidence="7">
    <location>
        <begin position="45"/>
        <end position="68"/>
    </location>
</feature>
<dbReference type="InterPro" id="IPR050366">
    <property type="entry name" value="BP-dependent_transpt_permease"/>
</dbReference>
<comment type="caution">
    <text evidence="10">The sequence shown here is derived from an EMBL/GenBank/DDBJ whole genome shotgun (WGS) entry which is preliminary data.</text>
</comment>
<dbReference type="PANTHER" id="PTHR43386:SF6">
    <property type="entry name" value="ABC TRANSPORTER PERMEASE PROTEIN"/>
    <property type="match status" value="1"/>
</dbReference>
<evidence type="ECO:0000256" key="7">
    <source>
        <dbReference type="RuleBase" id="RU363032"/>
    </source>
</evidence>
<dbReference type="CDD" id="cd06261">
    <property type="entry name" value="TM_PBP2"/>
    <property type="match status" value="1"/>
</dbReference>
<evidence type="ECO:0000256" key="3">
    <source>
        <dbReference type="ARBA" id="ARBA00022475"/>
    </source>
</evidence>
<feature type="transmembrane region" description="Helical" evidence="7">
    <location>
        <begin position="270"/>
        <end position="293"/>
    </location>
</feature>
<comment type="subcellular location">
    <subcellularLocation>
        <location evidence="1 7">Cell membrane</location>
        <topology evidence="1 7">Multi-pass membrane protein</topology>
    </subcellularLocation>
</comment>
<dbReference type="PANTHER" id="PTHR43386">
    <property type="entry name" value="OLIGOPEPTIDE TRANSPORT SYSTEM PERMEASE PROTEIN APPC"/>
    <property type="match status" value="1"/>
</dbReference>
<gene>
    <name evidence="10" type="ORF">ISF6_1172</name>
</gene>
<dbReference type="AlphaFoldDB" id="A0A0K8NYE2"/>
<feature type="transmembrane region" description="Helical" evidence="7">
    <location>
        <begin position="109"/>
        <end position="135"/>
    </location>
</feature>
<dbReference type="InterPro" id="IPR000515">
    <property type="entry name" value="MetI-like"/>
</dbReference>
<keyword evidence="5 7" id="KW-1133">Transmembrane helix</keyword>
<name>A0A0K8NYE2_PISS1</name>
<organism evidence="10 11">
    <name type="scientific">Piscinibacter sakaiensis</name>
    <name type="common">Ideonella sakaiensis</name>
    <dbReference type="NCBI Taxonomy" id="1547922"/>
    <lineage>
        <taxon>Bacteria</taxon>
        <taxon>Pseudomonadati</taxon>
        <taxon>Pseudomonadota</taxon>
        <taxon>Betaproteobacteria</taxon>
        <taxon>Burkholderiales</taxon>
        <taxon>Sphaerotilaceae</taxon>
        <taxon>Piscinibacter</taxon>
    </lineage>
</organism>
<reference evidence="10 11" key="2">
    <citation type="journal article" date="2016" name="Science">
        <title>A bacterium that degrades and assimilates poly(ethylene terephthalate).</title>
        <authorList>
            <person name="Yoshida S."/>
            <person name="Hiraga K."/>
            <person name="Takehana T."/>
            <person name="Taniguchi I."/>
            <person name="Yamaji H."/>
            <person name="Maeda Y."/>
            <person name="Toyohara K."/>
            <person name="Miyamoto K."/>
            <person name="Kimura Y."/>
            <person name="Oda K."/>
        </authorList>
    </citation>
    <scope>NUCLEOTIDE SEQUENCE [LARGE SCALE GENOMIC DNA]</scope>
    <source>
        <strain evidence="11">NBRC 110686 / TISTR 2288 / 201-F6</strain>
    </source>
</reference>
<feature type="transmembrane region" description="Helical" evidence="7">
    <location>
        <begin position="230"/>
        <end position="250"/>
    </location>
</feature>
<feature type="transmembrane region" description="Helical" evidence="7">
    <location>
        <begin position="147"/>
        <end position="177"/>
    </location>
</feature>
<evidence type="ECO:0000256" key="2">
    <source>
        <dbReference type="ARBA" id="ARBA00022448"/>
    </source>
</evidence>
<evidence type="ECO:0000256" key="4">
    <source>
        <dbReference type="ARBA" id="ARBA00022692"/>
    </source>
</evidence>
<dbReference type="InterPro" id="IPR035906">
    <property type="entry name" value="MetI-like_sf"/>
</dbReference>
<feature type="region of interest" description="Disordered" evidence="8">
    <location>
        <begin position="1"/>
        <end position="24"/>
    </location>
</feature>
<evidence type="ECO:0000259" key="9">
    <source>
        <dbReference type="PROSITE" id="PS50928"/>
    </source>
</evidence>
<comment type="similarity">
    <text evidence="7">Belongs to the binding-protein-dependent transport system permease family.</text>
</comment>
<dbReference type="EMBL" id="BBYR01000022">
    <property type="protein sequence ID" value="GAP35401.1"/>
    <property type="molecule type" value="Genomic_DNA"/>
</dbReference>
<keyword evidence="3" id="KW-1003">Cell membrane</keyword>
<evidence type="ECO:0000256" key="1">
    <source>
        <dbReference type="ARBA" id="ARBA00004651"/>
    </source>
</evidence>
<keyword evidence="2 7" id="KW-0813">Transport</keyword>
<dbReference type="STRING" id="1547922.ISF6_1172"/>
<evidence type="ECO:0000313" key="10">
    <source>
        <dbReference type="EMBL" id="GAP35401.1"/>
    </source>
</evidence>